<dbReference type="Proteomes" id="UP001589559">
    <property type="component" value="Unassembled WGS sequence"/>
</dbReference>
<accession>A0ACC6VLA5</accession>
<dbReference type="EMBL" id="JBHMAK010000007">
    <property type="protein sequence ID" value="MFB9811851.1"/>
    <property type="molecule type" value="Genomic_DNA"/>
</dbReference>
<sequence length="156" mass="16542">MGTPAGFRFSVRALIIIGVAALVISTLLLFVAPNTGTQVLVTEVDESDVSPDDKVLRYSNLSKGGQELFDQGLHADEFIRVYQSPPDFEYPTGDTSATALVEKNGTVYSIVTASRCKICGLVDALGYIAGLAGIILLGLGVYRSVNGEADARADNR</sequence>
<reference evidence="1" key="1">
    <citation type="submission" date="2024-09" db="EMBL/GenBank/DDBJ databases">
        <authorList>
            <person name="Sun Q."/>
            <person name="Mori K."/>
        </authorList>
    </citation>
    <scope>NUCLEOTIDE SEQUENCE</scope>
    <source>
        <strain evidence="1">JCM 19018</strain>
    </source>
</reference>
<keyword evidence="2" id="KW-1185">Reference proteome</keyword>
<proteinExistence type="predicted"/>
<gene>
    <name evidence="1" type="ORF">ACFFN7_10775</name>
</gene>
<organism evidence="1 2">
    <name type="scientific">Haloarcula sebkhae</name>
    <dbReference type="NCBI Taxonomy" id="932660"/>
    <lineage>
        <taxon>Archaea</taxon>
        <taxon>Methanobacteriati</taxon>
        <taxon>Methanobacteriota</taxon>
        <taxon>Stenosarchaea group</taxon>
        <taxon>Halobacteria</taxon>
        <taxon>Halobacteriales</taxon>
        <taxon>Haloarculaceae</taxon>
        <taxon>Haloarcula</taxon>
    </lineage>
</organism>
<evidence type="ECO:0000313" key="1">
    <source>
        <dbReference type="EMBL" id="MFB9811851.1"/>
    </source>
</evidence>
<comment type="caution">
    <text evidence="1">The sequence shown here is derived from an EMBL/GenBank/DDBJ whole genome shotgun (WGS) entry which is preliminary data.</text>
</comment>
<evidence type="ECO:0000313" key="2">
    <source>
        <dbReference type="Proteomes" id="UP001589559"/>
    </source>
</evidence>
<protein>
    <submittedName>
        <fullName evidence="1">Uncharacterized protein</fullName>
    </submittedName>
</protein>
<name>A0ACC6VLA5_9EURY</name>